<gene>
    <name evidence="2" type="ORF">GFSPODELE1_LOCUS9279</name>
</gene>
<feature type="compositionally biased region" description="Polar residues" evidence="1">
    <location>
        <begin position="424"/>
        <end position="455"/>
    </location>
</feature>
<feature type="compositionally biased region" description="Polar residues" evidence="1">
    <location>
        <begin position="382"/>
        <end position="410"/>
    </location>
</feature>
<feature type="compositionally biased region" description="Polar residues" evidence="1">
    <location>
        <begin position="70"/>
        <end position="83"/>
    </location>
</feature>
<feature type="region of interest" description="Disordered" evidence="1">
    <location>
        <begin position="170"/>
        <end position="288"/>
    </location>
</feature>
<dbReference type="EMBL" id="OZ037950">
    <property type="protein sequence ID" value="CAL1713387.1"/>
    <property type="molecule type" value="Genomic_DNA"/>
</dbReference>
<feature type="compositionally biased region" description="Polar residues" evidence="1">
    <location>
        <begin position="185"/>
        <end position="209"/>
    </location>
</feature>
<evidence type="ECO:0000256" key="1">
    <source>
        <dbReference type="SAM" id="MobiDB-lite"/>
    </source>
</evidence>
<feature type="compositionally biased region" description="Low complexity" evidence="1">
    <location>
        <begin position="84"/>
        <end position="101"/>
    </location>
</feature>
<accession>A0ABP1E070</accession>
<dbReference type="Proteomes" id="UP001497453">
    <property type="component" value="Chromosome 7"/>
</dbReference>
<evidence type="ECO:0000313" key="2">
    <source>
        <dbReference type="EMBL" id="CAL1713387.1"/>
    </source>
</evidence>
<evidence type="ECO:0000313" key="3">
    <source>
        <dbReference type="Proteomes" id="UP001497453"/>
    </source>
</evidence>
<name>A0ABP1E070_9APHY</name>
<feature type="region of interest" description="Disordered" evidence="1">
    <location>
        <begin position="1"/>
        <end position="114"/>
    </location>
</feature>
<feature type="compositionally biased region" description="Polar residues" evidence="1">
    <location>
        <begin position="225"/>
        <end position="244"/>
    </location>
</feature>
<feature type="region of interest" description="Disordered" evidence="1">
    <location>
        <begin position="382"/>
        <end position="471"/>
    </location>
</feature>
<feature type="compositionally biased region" description="Polar residues" evidence="1">
    <location>
        <begin position="102"/>
        <end position="114"/>
    </location>
</feature>
<feature type="compositionally biased region" description="Low complexity" evidence="1">
    <location>
        <begin position="41"/>
        <end position="50"/>
    </location>
</feature>
<reference evidence="3" key="1">
    <citation type="submission" date="2024-04" db="EMBL/GenBank/DDBJ databases">
        <authorList>
            <person name="Shaw F."/>
            <person name="Minotto A."/>
        </authorList>
    </citation>
    <scope>NUCLEOTIDE SEQUENCE [LARGE SCALE GENOMIC DNA]</scope>
</reference>
<protein>
    <submittedName>
        <fullName evidence="2">Uncharacterized protein</fullName>
    </submittedName>
</protein>
<organism evidence="2 3">
    <name type="scientific">Somion occarium</name>
    <dbReference type="NCBI Taxonomy" id="3059160"/>
    <lineage>
        <taxon>Eukaryota</taxon>
        <taxon>Fungi</taxon>
        <taxon>Dikarya</taxon>
        <taxon>Basidiomycota</taxon>
        <taxon>Agaricomycotina</taxon>
        <taxon>Agaricomycetes</taxon>
        <taxon>Polyporales</taxon>
        <taxon>Cerrenaceae</taxon>
        <taxon>Somion</taxon>
    </lineage>
</organism>
<keyword evidence="3" id="KW-1185">Reference proteome</keyword>
<sequence length="557" mass="60511">MGFFSGRRPEDIAGNIEQPKSVVRVIRSRFYGKQAGKSRSSHGPEPSSSSSHDDSLRSHLSSSPYPERPSATTLSHVHASSTMRPTASRLPSSPSSPRTRPINNMTTTSRPSTDAITLTLAQRLQELATANAEGLLSDDEYRLLRQDLFDRLAGGSTVPTEAPVIPVISRNAASDPGPSRHSRQTSHYDTQSTRAPSTTSKRSISSTVTGMLKRATSKRRGSGATEYSDTASIFSTTSTAQRSVFQRPLAKQSSEASLAPESPRLSRADSVMRPPNLKLNKDRSNSMTRSVRSLRKGAMPPPSAFQQKHAPETYVQTAPIDGSADDELLRSTDDIRREIEAVEAEGRRLLDAFSGLELSTLVKQQRNPGLMLSSTESNLHLRASSSAGQTRMDIDSNSIRSTGSGLTMLSINRPPGVEARLRRNASNSGPSSLYRKNSVSTMSTHSKTGNTISPTSPSSRHLGRSRLGSTSSVNLARSASHLPLAPVAERADTPHRTLRVLASEPDAMSEAGGDDSVDEMNDIRRRKAEVTARYETRVEYLRARLKGAELREKLLKT</sequence>
<proteinExistence type="predicted"/>
<feature type="compositionally biased region" description="Low complexity" evidence="1">
    <location>
        <begin position="456"/>
        <end position="471"/>
    </location>
</feature>